<dbReference type="RefSeq" id="WP_151131653.1">
    <property type="nucleotide sequence ID" value="NZ_CP043311.1"/>
</dbReference>
<evidence type="ECO:0000313" key="2">
    <source>
        <dbReference type="Proteomes" id="UP000327179"/>
    </source>
</evidence>
<dbReference type="Gene3D" id="3.10.20.560">
    <property type="entry name" value="Phenol hydroxylase"/>
    <property type="match status" value="1"/>
</dbReference>
<reference evidence="1 2" key="1">
    <citation type="submission" date="2019-08" db="EMBL/GenBank/DDBJ databases">
        <title>Whole-genome Sequencing of e-waste polymer degrading bacterium Pseudomonas sp. strain PE08.</title>
        <authorList>
            <person name="Kirdat K."/>
            <person name="Debbarma P."/>
            <person name="Narawade N."/>
            <person name="Suyal D."/>
            <person name="Thorat V."/>
            <person name="Shouche Y."/>
            <person name="Goel R."/>
            <person name="Yadav A."/>
        </authorList>
    </citation>
    <scope>NUCLEOTIDE SEQUENCE [LARGE SCALE GENOMIC DNA]</scope>
    <source>
        <strain evidence="1 2">PE08</strain>
    </source>
</reference>
<dbReference type="Pfam" id="PF04663">
    <property type="entry name" value="Phenol_monoox"/>
    <property type="match status" value="1"/>
</dbReference>
<organism evidence="1 2">
    <name type="scientific">Metapseudomonas lalkuanensis</name>
    <dbReference type="NCBI Taxonomy" id="2604832"/>
    <lineage>
        <taxon>Bacteria</taxon>
        <taxon>Pseudomonadati</taxon>
        <taxon>Pseudomonadota</taxon>
        <taxon>Gammaproteobacteria</taxon>
        <taxon>Pseudomonadales</taxon>
        <taxon>Pseudomonadaceae</taxon>
        <taxon>Metapseudomonas</taxon>
    </lineage>
</organism>
<dbReference type="Proteomes" id="UP000327179">
    <property type="component" value="Chromosome"/>
</dbReference>
<dbReference type="InterPro" id="IPR006756">
    <property type="entry name" value="Phenol_hydroxylase"/>
</dbReference>
<proteinExistence type="predicted"/>
<dbReference type="EMBL" id="CP043311">
    <property type="protein sequence ID" value="QEY61141.1"/>
    <property type="molecule type" value="Genomic_DNA"/>
</dbReference>
<dbReference type="GO" id="GO:0018662">
    <property type="term" value="F:phenol 2-monooxygenase activity"/>
    <property type="evidence" value="ECO:0007669"/>
    <property type="project" value="InterPro"/>
</dbReference>
<protein>
    <submittedName>
        <fullName evidence="1">Phenol hydroxylase</fullName>
    </submittedName>
</protein>
<sequence length="119" mass="13006">MPVTAIGAYAAQSLDRQENFNGLQLVYLCWERHLMFCAPFTLPLPPDMPFGDFIENVVKPSIAPHPDAAKVDFAKVLWRLDDTDFQPDLKAGLAANGVGHKSLLHLSTPGLDGLNGSFN</sequence>
<keyword evidence="2" id="KW-1185">Reference proteome</keyword>
<dbReference type="KEGG" id="plal:FXN65_03430"/>
<evidence type="ECO:0000313" key="1">
    <source>
        <dbReference type="EMBL" id="QEY61141.1"/>
    </source>
</evidence>
<gene>
    <name evidence="1" type="ORF">FXN65_03430</name>
</gene>
<accession>A0A5J6QIV6</accession>
<dbReference type="InterPro" id="IPR043010">
    <property type="entry name" value="Phenol_hydroxylase_sf"/>
</dbReference>
<dbReference type="AlphaFoldDB" id="A0A5J6QIV6"/>
<name>A0A5J6QIV6_9GAMM</name>